<dbReference type="SUPFAM" id="SSF57850">
    <property type="entry name" value="RING/U-box"/>
    <property type="match status" value="1"/>
</dbReference>
<evidence type="ECO:0000256" key="8">
    <source>
        <dbReference type="SAM" id="MobiDB-lite"/>
    </source>
</evidence>
<dbReference type="Pfam" id="PF00176">
    <property type="entry name" value="SNF2-rel_dom"/>
    <property type="match status" value="1"/>
</dbReference>
<organism evidence="11 12">
    <name type="scientific">Jimgerdemannia flammicorona</name>
    <dbReference type="NCBI Taxonomy" id="994334"/>
    <lineage>
        <taxon>Eukaryota</taxon>
        <taxon>Fungi</taxon>
        <taxon>Fungi incertae sedis</taxon>
        <taxon>Mucoromycota</taxon>
        <taxon>Mucoromycotina</taxon>
        <taxon>Endogonomycetes</taxon>
        <taxon>Endogonales</taxon>
        <taxon>Endogonaceae</taxon>
        <taxon>Jimgerdemannia</taxon>
    </lineage>
</organism>
<dbReference type="GO" id="GO:0006974">
    <property type="term" value="P:DNA damage response"/>
    <property type="evidence" value="ECO:0007669"/>
    <property type="project" value="TreeGrafter"/>
</dbReference>
<evidence type="ECO:0000256" key="2">
    <source>
        <dbReference type="ARBA" id="ARBA00022741"/>
    </source>
</evidence>
<dbReference type="CDD" id="cd18793">
    <property type="entry name" value="SF2_C_SNF"/>
    <property type="match status" value="1"/>
</dbReference>
<dbReference type="GO" id="GO:0005524">
    <property type="term" value="F:ATP binding"/>
    <property type="evidence" value="ECO:0007669"/>
    <property type="project" value="InterPro"/>
</dbReference>
<evidence type="ECO:0000259" key="9">
    <source>
        <dbReference type="PROSITE" id="PS50089"/>
    </source>
</evidence>
<evidence type="ECO:0000256" key="6">
    <source>
        <dbReference type="ARBA" id="ARBA00022840"/>
    </source>
</evidence>
<dbReference type="InterPro" id="IPR001650">
    <property type="entry name" value="Helicase_C-like"/>
</dbReference>
<feature type="region of interest" description="Disordered" evidence="8">
    <location>
        <begin position="929"/>
        <end position="974"/>
    </location>
</feature>
<dbReference type="EMBL" id="RBNJ01000797">
    <property type="protein sequence ID" value="RUS34003.1"/>
    <property type="molecule type" value="Genomic_DNA"/>
</dbReference>
<dbReference type="Gene3D" id="3.30.40.10">
    <property type="entry name" value="Zinc/RING finger domain, C3HC4 (zinc finger)"/>
    <property type="match status" value="1"/>
</dbReference>
<keyword evidence="4" id="KW-0378">Hydrolase</keyword>
<evidence type="ECO:0000256" key="1">
    <source>
        <dbReference type="ARBA" id="ARBA00022723"/>
    </source>
</evidence>
<dbReference type="Pfam" id="PF00271">
    <property type="entry name" value="Helicase_C"/>
    <property type="match status" value="1"/>
</dbReference>
<evidence type="ECO:0000256" key="4">
    <source>
        <dbReference type="ARBA" id="ARBA00022801"/>
    </source>
</evidence>
<dbReference type="GO" id="GO:0005634">
    <property type="term" value="C:nucleus"/>
    <property type="evidence" value="ECO:0007669"/>
    <property type="project" value="TreeGrafter"/>
</dbReference>
<dbReference type="InterPro" id="IPR049730">
    <property type="entry name" value="SNF2/RAD54-like_C"/>
</dbReference>
<dbReference type="PROSITE" id="PS50089">
    <property type="entry name" value="ZF_RING_2"/>
    <property type="match status" value="1"/>
</dbReference>
<dbReference type="InterPro" id="IPR052583">
    <property type="entry name" value="ATP-helicase/E3_Ub-Ligase"/>
</dbReference>
<evidence type="ECO:0000256" key="5">
    <source>
        <dbReference type="ARBA" id="ARBA00022833"/>
    </source>
</evidence>
<evidence type="ECO:0008006" key="13">
    <source>
        <dbReference type="Google" id="ProtNLM"/>
    </source>
</evidence>
<reference evidence="11 12" key="1">
    <citation type="journal article" date="2018" name="New Phytol.">
        <title>Phylogenomics of Endogonaceae and evolution of mycorrhizas within Mucoromycota.</title>
        <authorList>
            <person name="Chang Y."/>
            <person name="Desiro A."/>
            <person name="Na H."/>
            <person name="Sandor L."/>
            <person name="Lipzen A."/>
            <person name="Clum A."/>
            <person name="Barry K."/>
            <person name="Grigoriev I.V."/>
            <person name="Martin F.M."/>
            <person name="Stajich J.E."/>
            <person name="Smith M.E."/>
            <person name="Bonito G."/>
            <person name="Spatafora J.W."/>
        </authorList>
    </citation>
    <scope>NUCLEOTIDE SEQUENCE [LARGE SCALE GENOMIC DNA]</scope>
    <source>
        <strain evidence="11 12">AD002</strain>
    </source>
</reference>
<gene>
    <name evidence="11" type="ORF">BC938DRAFT_482876</name>
</gene>
<protein>
    <recommendedName>
        <fullName evidence="13">SNF2 family N-terminal domain-containing protein</fullName>
    </recommendedName>
</protein>
<dbReference type="InterPro" id="IPR014001">
    <property type="entry name" value="Helicase_ATP-bd"/>
</dbReference>
<comment type="caution">
    <text evidence="11">The sequence shown here is derived from an EMBL/GenBank/DDBJ whole genome shotgun (WGS) entry which is preliminary data.</text>
</comment>
<dbReference type="GO" id="GO:0061630">
    <property type="term" value="F:ubiquitin protein ligase activity"/>
    <property type="evidence" value="ECO:0007669"/>
    <property type="project" value="TreeGrafter"/>
</dbReference>
<sequence>MLDHDVVWTTIGFSLRAAVRGGRVFWRLLSHKAGFARTDGIDKMCQAQVTSRCRVFTQSNLPQQKKPSLLRSSHNTRMPVIPAVEFTPVNADPLINARKRGKPFILTSALGTLSLGKKEWVRYYQRLPVEWEGRFPVKLVTFSAQWLPSTSSAASSSSSRPNFTVHATYGCIQQRRRTNIRLNCYYKHAGTDTWKTLSNGPVEIRDGTQFSPSQDGDRAIMAVFRDVEADHIKSIPRSLKRQIPEYDGEEDDDEEDEDDEKDQKDTEYTETNDDGSWYPLQTSKAKKGQPKAVDIKGKGKGKAKMEVTSEIGGSAAKRNLVAFASHYMASGRKIKDTSDEDFSDGSDADLSDTVTTNDDIPVTLPACPPPTWHFIATKSLHYSYAYDSSLKKIHAEPDTSSKYHFAISTKPGYLVLVRDCDESNPDDMKYWNTYEKKQSSSWVSYDTQPKKKGFEAEATNVLEPEEKKTIEMAYWTSSYPPIVNDMDKSMIYKNQIILGPKDVTVNWFVDTARLDYNIRYGLPVPYRRLIFDAINEPSETPPIEDSAAFDNPPKQTEIVRAYDTVLRPYSTEGPPPKQPKGLSTSLKSYQLRAVGWMLEVEDGVRRRKGWSTESLARLEGSESWFDVEKKRFYLNKRPPHTMRSHGAILADEMGLGKTMEILGVILGNPSPLKSIFRSRGPNWWCNEDDEAWLFPSSATLILAPSHLIIQWKGEIEKHISKNMKVIVITTKPQFAKVSYKALMTADVVLISFQFLKNKACLKAVESFEVGRDILNEAGVHAASSAAAAVGTDEDGTPDRRGESARMNAIVTSAMELKRHKNALTRTSPVLEHIHWWRIVVDEGHEILNDHESVKSSWRPSKVKRNPMLDLVLGFRSIFRWYVTGSPFPHGVSSLVGALKFLGWSFTEGRSRRWASSGFDYNEVVGIDHGRGEDGDRPLRREDGENFEAGDNGEEGEGENREDGSGDTHGPTVLSKPRAGAFLKGQLHKMIREHLYFLLLEMAAALLTHLILHFPVERGIYAAAVARSSWNTDSVRLRQLCCHLQISEQDRTVIGETRRTLKEIREIMVEHVRDSIERQTKLLDRYRVSLQEKNADLAEARALSKPGAHTTQISSLENQIKYIKNSMGSTEREIVQLESERTYFESIIDTISHSTDENCAICMDVIKNMTITTCAHLFCMECIRPWVEKQQRCPACRKSLTLRGLTEVAAEEVRQEIDENHRRLVLQDKYGTKMARLITYIEEQLEVDANARFIVFSQWDTLLHKIGDTLSENGIKNCYVRGNVHMRTNAIQNFKKDENIRVIMLSLDNAASGTNLIEATHILLLDPVAGTAEQARAVEGQAIGRAHRLGQDKQITVVRFIVRDTVEYDLYLRNIAAAAASRKSNEVAAAEASEEVVAGGSSA</sequence>
<dbReference type="PROSITE" id="PS51194">
    <property type="entry name" value="HELICASE_CTER"/>
    <property type="match status" value="1"/>
</dbReference>
<feature type="domain" description="Helicase C-terminal" evidence="10">
    <location>
        <begin position="1232"/>
        <end position="1394"/>
    </location>
</feature>
<dbReference type="InterPro" id="IPR001841">
    <property type="entry name" value="Znf_RING"/>
</dbReference>
<feature type="compositionally biased region" description="Basic and acidic residues" evidence="8">
    <location>
        <begin position="929"/>
        <end position="943"/>
    </location>
</feature>
<keyword evidence="1" id="KW-0479">Metal-binding</keyword>
<dbReference type="GO" id="GO:0000209">
    <property type="term" value="P:protein polyubiquitination"/>
    <property type="evidence" value="ECO:0007669"/>
    <property type="project" value="TreeGrafter"/>
</dbReference>
<dbReference type="SMART" id="SM00184">
    <property type="entry name" value="RING"/>
    <property type="match status" value="1"/>
</dbReference>
<keyword evidence="2" id="KW-0547">Nucleotide-binding</keyword>
<feature type="compositionally biased region" description="Basic and acidic residues" evidence="8">
    <location>
        <begin position="293"/>
        <end position="302"/>
    </location>
</feature>
<keyword evidence="6" id="KW-0067">ATP-binding</keyword>
<dbReference type="PANTHER" id="PTHR45865">
    <property type="entry name" value="E3 UBIQUITIN-PROTEIN LIGASE SHPRH FAMILY MEMBER"/>
    <property type="match status" value="1"/>
</dbReference>
<evidence type="ECO:0000256" key="3">
    <source>
        <dbReference type="ARBA" id="ARBA00022771"/>
    </source>
</evidence>
<dbReference type="InterPro" id="IPR027417">
    <property type="entry name" value="P-loop_NTPase"/>
</dbReference>
<keyword evidence="3 7" id="KW-0863">Zinc-finger</keyword>
<feature type="domain" description="RING-type" evidence="9">
    <location>
        <begin position="1158"/>
        <end position="1196"/>
    </location>
</feature>
<proteinExistence type="predicted"/>
<dbReference type="InterPro" id="IPR038718">
    <property type="entry name" value="SNF2-like_sf"/>
</dbReference>
<evidence type="ECO:0000313" key="11">
    <source>
        <dbReference type="EMBL" id="RUS34003.1"/>
    </source>
</evidence>
<dbReference type="Gene3D" id="3.40.50.300">
    <property type="entry name" value="P-loop containing nucleotide triphosphate hydrolases"/>
    <property type="match status" value="1"/>
</dbReference>
<feature type="region of interest" description="Disordered" evidence="8">
    <location>
        <begin position="238"/>
        <end position="302"/>
    </location>
</feature>
<feature type="region of interest" description="Disordered" evidence="8">
    <location>
        <begin position="335"/>
        <end position="354"/>
    </location>
</feature>
<evidence type="ECO:0000313" key="12">
    <source>
        <dbReference type="Proteomes" id="UP000274822"/>
    </source>
</evidence>
<feature type="compositionally biased region" description="Acidic residues" evidence="8">
    <location>
        <begin position="944"/>
        <end position="956"/>
    </location>
</feature>
<dbReference type="InterPro" id="IPR000330">
    <property type="entry name" value="SNF2_N"/>
</dbReference>
<name>A0A433QW15_9FUNG</name>
<evidence type="ECO:0000256" key="7">
    <source>
        <dbReference type="PROSITE-ProRule" id="PRU00175"/>
    </source>
</evidence>
<dbReference type="PROSITE" id="PS00518">
    <property type="entry name" value="ZF_RING_1"/>
    <property type="match status" value="1"/>
</dbReference>
<feature type="compositionally biased region" description="Acidic residues" evidence="8">
    <location>
        <begin position="338"/>
        <end position="350"/>
    </location>
</feature>
<keyword evidence="12" id="KW-1185">Reference proteome</keyword>
<dbReference type="GO" id="GO:0008270">
    <property type="term" value="F:zinc ion binding"/>
    <property type="evidence" value="ECO:0007669"/>
    <property type="project" value="UniProtKB-KW"/>
</dbReference>
<dbReference type="InterPro" id="IPR017907">
    <property type="entry name" value="Znf_RING_CS"/>
</dbReference>
<dbReference type="GO" id="GO:0016787">
    <property type="term" value="F:hydrolase activity"/>
    <property type="evidence" value="ECO:0007669"/>
    <property type="project" value="UniProtKB-KW"/>
</dbReference>
<dbReference type="SUPFAM" id="SSF52540">
    <property type="entry name" value="P-loop containing nucleoside triphosphate hydrolases"/>
    <property type="match status" value="2"/>
</dbReference>
<dbReference type="SMART" id="SM00487">
    <property type="entry name" value="DEXDc"/>
    <property type="match status" value="1"/>
</dbReference>
<dbReference type="SMART" id="SM00490">
    <property type="entry name" value="HELICc"/>
    <property type="match status" value="1"/>
</dbReference>
<keyword evidence="5" id="KW-0862">Zinc</keyword>
<accession>A0A433QW15</accession>
<dbReference type="Pfam" id="PF13923">
    <property type="entry name" value="zf-C3HC4_2"/>
    <property type="match status" value="1"/>
</dbReference>
<evidence type="ECO:0000259" key="10">
    <source>
        <dbReference type="PROSITE" id="PS51194"/>
    </source>
</evidence>
<dbReference type="Gene3D" id="3.40.50.10810">
    <property type="entry name" value="Tandem AAA-ATPase domain"/>
    <property type="match status" value="1"/>
</dbReference>
<feature type="compositionally biased region" description="Acidic residues" evidence="8">
    <location>
        <begin position="246"/>
        <end position="260"/>
    </location>
</feature>
<dbReference type="PANTHER" id="PTHR45865:SF1">
    <property type="entry name" value="E3 UBIQUITIN-PROTEIN LIGASE SHPRH"/>
    <property type="match status" value="1"/>
</dbReference>
<dbReference type="Proteomes" id="UP000274822">
    <property type="component" value="Unassembled WGS sequence"/>
</dbReference>
<dbReference type="InterPro" id="IPR013083">
    <property type="entry name" value="Znf_RING/FYVE/PHD"/>
</dbReference>